<dbReference type="GO" id="GO:0004386">
    <property type="term" value="F:helicase activity"/>
    <property type="evidence" value="ECO:0007669"/>
    <property type="project" value="UniProtKB-KW"/>
</dbReference>
<dbReference type="NCBIfam" id="TIGR01613">
    <property type="entry name" value="primase_Cterm"/>
    <property type="match status" value="1"/>
</dbReference>
<reference evidence="6 7" key="1">
    <citation type="submission" date="2020-08" db="EMBL/GenBank/DDBJ databases">
        <title>Genomic Encyclopedia of Type Strains, Phase IV (KMG-IV): sequencing the most valuable type-strain genomes for metagenomic binning, comparative biology and taxonomic classification.</title>
        <authorList>
            <person name="Goeker M."/>
        </authorList>
    </citation>
    <scope>NUCLEOTIDE SEQUENCE [LARGE SCALE GENOMIC DNA]</scope>
    <source>
        <strain evidence="6 7">DSM 102238</strain>
    </source>
</reference>
<keyword evidence="3" id="KW-0067">ATP-binding</keyword>
<dbReference type="GO" id="GO:0016787">
    <property type="term" value="F:hydrolase activity"/>
    <property type="evidence" value="ECO:0007669"/>
    <property type="project" value="UniProtKB-KW"/>
</dbReference>
<dbReference type="InterPro" id="IPR006500">
    <property type="entry name" value="Helicase_put_C_phage/plasmid"/>
</dbReference>
<dbReference type="InterPro" id="IPR014015">
    <property type="entry name" value="Helicase_SF3_DNA-vir"/>
</dbReference>
<feature type="domain" description="SF3 helicase" evidence="5">
    <location>
        <begin position="264"/>
        <end position="426"/>
    </location>
</feature>
<dbReference type="GO" id="GO:0005524">
    <property type="term" value="F:ATP binding"/>
    <property type="evidence" value="ECO:0007669"/>
    <property type="project" value="UniProtKB-KW"/>
</dbReference>
<dbReference type="PANTHER" id="PTHR35372:SF2">
    <property type="entry name" value="SF3 HELICASE DOMAIN-CONTAINING PROTEIN"/>
    <property type="match status" value="1"/>
</dbReference>
<sequence length="578" mass="64507">MQDKLNETVSLLAICASEPETDIGNGRRFIHRFGPDVLHIAKIGWHGYDGLRWREDDDGSVIRPLAQRTAEAIVFECQEIRLTDAEALIVEAGDEAEAGLADATKSEDAGRIAAAKAAIRERDRLTERLDKRRDRRASHARSTAGSAKMDNMLGEASPHLKRRLDDMNADPLALNCRNGTLRFVRIEDEESDPEEPRFVWRARLDPHRREDWITKLCEATACGPDGVPLEPGDRLYDLDFFAAGSKRMAPTFHTFMQTVQPAIQQRSYLQRHAGYCLTKLTSEQMIGFWYGIGANGKSTYADLISAILSDLAVTLSIDTFTGDAKRDGASATPDLVRLNGANLCIASEGDEGVSVKEGLIKTLTGGDRLPVRKMREEFVEIRVQAKFVIIGNHKPRIKNDDDGIWRRLHFVEWPVQIPEADRDKHLTRKLLLERDGVLAWMIAGALEFLTLGGLEPPDSVRAAVQEHREESDSMGAYIRGACEVTGEPAHHEGPGALHDAYVIFCRQEGLYPLHQATFNRRLPELTRRTFKAPDGRMTQFSKSKTGGATVYRGIQIKERFRGGPTTGTPDDRGFSPRD</sequence>
<protein>
    <submittedName>
        <fullName evidence="6">Putative DNA primase/helicase</fullName>
    </submittedName>
</protein>
<evidence type="ECO:0000256" key="1">
    <source>
        <dbReference type="ARBA" id="ARBA00022741"/>
    </source>
</evidence>
<dbReference type="Proteomes" id="UP000542776">
    <property type="component" value="Unassembled WGS sequence"/>
</dbReference>
<dbReference type="PANTHER" id="PTHR35372">
    <property type="entry name" value="ATP BINDING PROTEIN-RELATED"/>
    <property type="match status" value="1"/>
</dbReference>
<dbReference type="Pfam" id="PF08706">
    <property type="entry name" value="D5_N"/>
    <property type="match status" value="1"/>
</dbReference>
<comment type="caution">
    <text evidence="6">The sequence shown here is derived from an EMBL/GenBank/DDBJ whole genome shotgun (WGS) entry which is preliminary data.</text>
</comment>
<dbReference type="InterPro" id="IPR014818">
    <property type="entry name" value="Phage/plasmid_primase_P4_C"/>
</dbReference>
<dbReference type="RefSeq" id="WP_183197904.1">
    <property type="nucleotide sequence ID" value="NZ_JACIEK010000001.1"/>
</dbReference>
<keyword evidence="2" id="KW-0378">Hydrolase</keyword>
<proteinExistence type="predicted"/>
<evidence type="ECO:0000313" key="7">
    <source>
        <dbReference type="Proteomes" id="UP000542776"/>
    </source>
</evidence>
<keyword evidence="7" id="KW-1185">Reference proteome</keyword>
<dbReference type="AlphaFoldDB" id="A0A7W6E9S1"/>
<evidence type="ECO:0000259" key="5">
    <source>
        <dbReference type="PROSITE" id="PS51206"/>
    </source>
</evidence>
<dbReference type="Pfam" id="PF19263">
    <property type="entry name" value="DUF5906"/>
    <property type="match status" value="1"/>
</dbReference>
<name>A0A7W6E9S1_9HYPH</name>
<dbReference type="InterPro" id="IPR045455">
    <property type="entry name" value="NrS-1_pol-like_helicase"/>
</dbReference>
<dbReference type="SMART" id="SM00885">
    <property type="entry name" value="D5_N"/>
    <property type="match status" value="1"/>
</dbReference>
<dbReference type="PROSITE" id="PS51206">
    <property type="entry name" value="SF3_HELICASE_1"/>
    <property type="match status" value="1"/>
</dbReference>
<evidence type="ECO:0000256" key="3">
    <source>
        <dbReference type="ARBA" id="ARBA00022840"/>
    </source>
</evidence>
<gene>
    <name evidence="6" type="ORF">GGR04_000715</name>
</gene>
<evidence type="ECO:0000256" key="2">
    <source>
        <dbReference type="ARBA" id="ARBA00022801"/>
    </source>
</evidence>
<dbReference type="Gene3D" id="3.40.50.300">
    <property type="entry name" value="P-loop containing nucleotide triphosphate hydrolases"/>
    <property type="match status" value="1"/>
</dbReference>
<dbReference type="InterPro" id="IPR027417">
    <property type="entry name" value="P-loop_NTPase"/>
</dbReference>
<evidence type="ECO:0000256" key="4">
    <source>
        <dbReference type="SAM" id="MobiDB-lite"/>
    </source>
</evidence>
<accession>A0A7W6E9S1</accession>
<keyword evidence="6" id="KW-0347">Helicase</keyword>
<keyword evidence="1" id="KW-0547">Nucleotide-binding</keyword>
<dbReference type="EMBL" id="JACIEK010000001">
    <property type="protein sequence ID" value="MBB3996894.1"/>
    <property type="molecule type" value="Genomic_DNA"/>
</dbReference>
<feature type="compositionally biased region" description="Basic and acidic residues" evidence="4">
    <location>
        <begin position="569"/>
        <end position="578"/>
    </location>
</feature>
<feature type="region of interest" description="Disordered" evidence="4">
    <location>
        <begin position="557"/>
        <end position="578"/>
    </location>
</feature>
<evidence type="ECO:0000313" key="6">
    <source>
        <dbReference type="EMBL" id="MBB3996894.1"/>
    </source>
</evidence>
<organism evidence="6 7">
    <name type="scientific">Aureimonas pseudogalii</name>
    <dbReference type="NCBI Taxonomy" id="1744844"/>
    <lineage>
        <taxon>Bacteria</taxon>
        <taxon>Pseudomonadati</taxon>
        <taxon>Pseudomonadota</taxon>
        <taxon>Alphaproteobacteria</taxon>
        <taxon>Hyphomicrobiales</taxon>
        <taxon>Aurantimonadaceae</taxon>
        <taxon>Aureimonas</taxon>
    </lineage>
</organism>
<dbReference type="InterPro" id="IPR051620">
    <property type="entry name" value="ORF904-like_C"/>
</dbReference>